<evidence type="ECO:0000256" key="5">
    <source>
        <dbReference type="ARBA" id="ARBA00023172"/>
    </source>
</evidence>
<comment type="similarity">
    <text evidence="2 6">Belongs to the transposase mutator family.</text>
</comment>
<dbReference type="PANTHER" id="PTHR33217">
    <property type="entry name" value="TRANSPOSASE FOR INSERTION SEQUENCE ELEMENT IS1081"/>
    <property type="match status" value="1"/>
</dbReference>
<evidence type="ECO:0000256" key="2">
    <source>
        <dbReference type="ARBA" id="ARBA00010961"/>
    </source>
</evidence>
<keyword evidence="6" id="KW-0814">Transposable element</keyword>
<proteinExistence type="inferred from homology"/>
<dbReference type="GO" id="GO:0003677">
    <property type="term" value="F:DNA binding"/>
    <property type="evidence" value="ECO:0007669"/>
    <property type="project" value="UniProtKB-UniRule"/>
</dbReference>
<feature type="region of interest" description="Disordered" evidence="7">
    <location>
        <begin position="1"/>
        <end position="21"/>
    </location>
</feature>
<dbReference type="InterPro" id="IPR001207">
    <property type="entry name" value="Transposase_mutator"/>
</dbReference>
<evidence type="ECO:0000313" key="8">
    <source>
        <dbReference type="EMBL" id="SNR61308.1"/>
    </source>
</evidence>
<accession>A0A238XRV8</accession>
<evidence type="ECO:0000256" key="1">
    <source>
        <dbReference type="ARBA" id="ARBA00002190"/>
    </source>
</evidence>
<dbReference type="EMBL" id="FZNW01000012">
    <property type="protein sequence ID" value="SNR61308.1"/>
    <property type="molecule type" value="Genomic_DNA"/>
</dbReference>
<dbReference type="GO" id="GO:0004803">
    <property type="term" value="F:transposase activity"/>
    <property type="evidence" value="ECO:0007669"/>
    <property type="project" value="UniProtKB-UniRule"/>
</dbReference>
<keyword evidence="9" id="KW-1185">Reference proteome</keyword>
<evidence type="ECO:0000256" key="6">
    <source>
        <dbReference type="RuleBase" id="RU365089"/>
    </source>
</evidence>
<dbReference type="GO" id="GO:0006313">
    <property type="term" value="P:DNA transposition"/>
    <property type="evidence" value="ECO:0007669"/>
    <property type="project" value="UniProtKB-UniRule"/>
</dbReference>
<dbReference type="AlphaFoldDB" id="A0A238XRV8"/>
<keyword evidence="3 6" id="KW-0815">Transposition</keyword>
<reference evidence="8 9" key="1">
    <citation type="submission" date="2017-06" db="EMBL/GenBank/DDBJ databases">
        <authorList>
            <person name="Kim H.J."/>
            <person name="Triplett B.A."/>
        </authorList>
    </citation>
    <scope>NUCLEOTIDE SEQUENCE [LARGE SCALE GENOMIC DNA]</scope>
    <source>
        <strain evidence="8 9">DSM 45207</strain>
    </source>
</reference>
<comment type="function">
    <text evidence="1 6">Required for the transposition of the insertion element.</text>
</comment>
<gene>
    <name evidence="8" type="ORF">SAMN06265360_1125</name>
</gene>
<organism evidence="8 9">
    <name type="scientific">Haloechinothrix alba</name>
    <dbReference type="NCBI Taxonomy" id="664784"/>
    <lineage>
        <taxon>Bacteria</taxon>
        <taxon>Bacillati</taxon>
        <taxon>Actinomycetota</taxon>
        <taxon>Actinomycetes</taxon>
        <taxon>Pseudonocardiales</taxon>
        <taxon>Pseudonocardiaceae</taxon>
        <taxon>Haloechinothrix</taxon>
    </lineage>
</organism>
<keyword evidence="4 6" id="KW-0238">DNA-binding</keyword>
<feature type="compositionally biased region" description="Polar residues" evidence="7">
    <location>
        <begin position="1"/>
        <end position="12"/>
    </location>
</feature>
<evidence type="ECO:0000256" key="4">
    <source>
        <dbReference type="ARBA" id="ARBA00023125"/>
    </source>
</evidence>
<protein>
    <recommendedName>
        <fullName evidence="6">Mutator family transposase</fullName>
    </recommendedName>
</protein>
<dbReference type="PANTHER" id="PTHR33217:SF8">
    <property type="entry name" value="MUTATOR FAMILY TRANSPOSASE"/>
    <property type="match status" value="1"/>
</dbReference>
<evidence type="ECO:0000256" key="7">
    <source>
        <dbReference type="SAM" id="MobiDB-lite"/>
    </source>
</evidence>
<name>A0A238XRV8_9PSEU</name>
<feature type="compositionally biased region" description="Basic and acidic residues" evidence="7">
    <location>
        <begin position="55"/>
        <end position="67"/>
    </location>
</feature>
<keyword evidence="5 6" id="KW-0233">DNA recombination</keyword>
<evidence type="ECO:0000256" key="3">
    <source>
        <dbReference type="ARBA" id="ARBA00022578"/>
    </source>
</evidence>
<feature type="region of interest" description="Disordered" evidence="7">
    <location>
        <begin position="55"/>
        <end position="79"/>
    </location>
</feature>
<sequence>MTVDAVTTTGASKNAADEAGVRAQERGLALTGPDGLLGQLTQTVLETALEAEMTEHLGHAKHADQPGREGTNVRNDSRAKTVVSDAAGAVEVAVP</sequence>
<dbReference type="Pfam" id="PF00872">
    <property type="entry name" value="Transposase_mut"/>
    <property type="match status" value="1"/>
</dbReference>
<dbReference type="Proteomes" id="UP000198348">
    <property type="component" value="Unassembled WGS sequence"/>
</dbReference>
<evidence type="ECO:0000313" key="9">
    <source>
        <dbReference type="Proteomes" id="UP000198348"/>
    </source>
</evidence>